<proteinExistence type="predicted"/>
<dbReference type="OrthoDB" id="2392202at2759"/>
<dbReference type="SMART" id="SM00949">
    <property type="entry name" value="PAZ"/>
    <property type="match status" value="1"/>
</dbReference>
<dbReference type="EMBL" id="NCKV01050633">
    <property type="protein sequence ID" value="RWS08549.1"/>
    <property type="molecule type" value="Genomic_DNA"/>
</dbReference>
<feature type="non-terminal residue" evidence="2">
    <location>
        <position position="165"/>
    </location>
</feature>
<sequence>HALRHNRKKENINLEEYDSSYFIVLLNENTIAWNEIDKVVSQFDAYNNFTPIEENGEKMRNGFKYIPKDYVDAVVVPWYRETNSYYRVQSSDPDKRPNSPFPKEDYASFSDYFYKKYNAKVTTNDQLLLDVKNVEKLFGHLKPQRKKKRTGYQMHLVPELCLILP</sequence>
<dbReference type="Gene3D" id="2.170.260.10">
    <property type="entry name" value="paz domain"/>
    <property type="match status" value="1"/>
</dbReference>
<gene>
    <name evidence="2" type="ORF">B4U80_12605</name>
</gene>
<feature type="domain" description="PAZ" evidence="1">
    <location>
        <begin position="51"/>
        <end position="165"/>
    </location>
</feature>
<dbReference type="GO" id="GO:0003723">
    <property type="term" value="F:RNA binding"/>
    <property type="evidence" value="ECO:0007669"/>
    <property type="project" value="InterPro"/>
</dbReference>
<dbReference type="VEuPathDB" id="VectorBase:LDEU014122"/>
<dbReference type="PROSITE" id="PS50821">
    <property type="entry name" value="PAZ"/>
    <property type="match status" value="1"/>
</dbReference>
<evidence type="ECO:0000313" key="2">
    <source>
        <dbReference type="EMBL" id="RWS08549.1"/>
    </source>
</evidence>
<name>A0A443QZV3_9ACAR</name>
<organism evidence="2 3">
    <name type="scientific">Leptotrombidium deliense</name>
    <dbReference type="NCBI Taxonomy" id="299467"/>
    <lineage>
        <taxon>Eukaryota</taxon>
        <taxon>Metazoa</taxon>
        <taxon>Ecdysozoa</taxon>
        <taxon>Arthropoda</taxon>
        <taxon>Chelicerata</taxon>
        <taxon>Arachnida</taxon>
        <taxon>Acari</taxon>
        <taxon>Acariformes</taxon>
        <taxon>Trombidiformes</taxon>
        <taxon>Prostigmata</taxon>
        <taxon>Anystina</taxon>
        <taxon>Parasitengona</taxon>
        <taxon>Trombiculoidea</taxon>
        <taxon>Trombiculidae</taxon>
        <taxon>Leptotrombidium</taxon>
    </lineage>
</organism>
<accession>A0A443QZV3</accession>
<dbReference type="STRING" id="299467.A0A443QZV3"/>
<reference evidence="2 3" key="1">
    <citation type="journal article" date="2018" name="Gigascience">
        <title>Genomes of trombidid mites reveal novel predicted allergens and laterally-transferred genes associated with secondary metabolism.</title>
        <authorList>
            <person name="Dong X."/>
            <person name="Chaisiri K."/>
            <person name="Xia D."/>
            <person name="Armstrong S.D."/>
            <person name="Fang Y."/>
            <person name="Donnelly M.J."/>
            <person name="Kadowaki T."/>
            <person name="McGarry J.W."/>
            <person name="Darby A.C."/>
            <person name="Makepeace B.L."/>
        </authorList>
    </citation>
    <scope>NUCLEOTIDE SEQUENCE [LARGE SCALE GENOMIC DNA]</scope>
    <source>
        <strain evidence="2">UoL-UT</strain>
    </source>
</reference>
<dbReference type="AlphaFoldDB" id="A0A443QZV3"/>
<dbReference type="Pfam" id="PF02170">
    <property type="entry name" value="PAZ"/>
    <property type="match status" value="1"/>
</dbReference>
<keyword evidence="3" id="KW-1185">Reference proteome</keyword>
<feature type="non-terminal residue" evidence="2">
    <location>
        <position position="1"/>
    </location>
</feature>
<evidence type="ECO:0000313" key="3">
    <source>
        <dbReference type="Proteomes" id="UP000288716"/>
    </source>
</evidence>
<dbReference type="SUPFAM" id="SSF101690">
    <property type="entry name" value="PAZ domain"/>
    <property type="match status" value="1"/>
</dbReference>
<protein>
    <submittedName>
        <fullName evidence="2">Endoribonuclease Dicer-like protein</fullName>
    </submittedName>
</protein>
<evidence type="ECO:0000259" key="1">
    <source>
        <dbReference type="PROSITE" id="PS50821"/>
    </source>
</evidence>
<dbReference type="Proteomes" id="UP000288716">
    <property type="component" value="Unassembled WGS sequence"/>
</dbReference>
<dbReference type="InterPro" id="IPR036085">
    <property type="entry name" value="PAZ_dom_sf"/>
</dbReference>
<dbReference type="InterPro" id="IPR003100">
    <property type="entry name" value="PAZ_dom"/>
</dbReference>
<comment type="caution">
    <text evidence="2">The sequence shown here is derived from an EMBL/GenBank/DDBJ whole genome shotgun (WGS) entry which is preliminary data.</text>
</comment>